<evidence type="ECO:0000256" key="1">
    <source>
        <dbReference type="ARBA" id="ARBA00004651"/>
    </source>
</evidence>
<reference evidence="11" key="1">
    <citation type="submission" date="2016-11" db="EMBL/GenBank/DDBJ databases">
        <title>Dehalogenimonas formicexedens sp. nov., a chlorinated alkane respiring bacterium isolated from contaminated groundwater.</title>
        <authorList>
            <person name="Key T.A."/>
            <person name="Bowman K.S."/>
            <person name="Lee I."/>
            <person name="Chun J."/>
            <person name="Albuquerque L."/>
            <person name="da Costa M.S."/>
            <person name="Rainey F.A."/>
            <person name="Moe W.M."/>
        </authorList>
    </citation>
    <scope>NUCLEOTIDE SEQUENCE [LARGE SCALE GENOMIC DNA]</scope>
    <source>
        <strain evidence="11">NSZ-14</strain>
    </source>
</reference>
<dbReference type="KEGG" id="dfo:Dform_00613"/>
<keyword evidence="3" id="KW-0813">Transport</keyword>
<dbReference type="InterPro" id="IPR011701">
    <property type="entry name" value="MFS"/>
</dbReference>
<dbReference type="AlphaFoldDB" id="A0A1P8F699"/>
<comment type="similarity">
    <text evidence="2">Belongs to the major facilitator superfamily. TCR/Tet family.</text>
</comment>
<dbReference type="InterPro" id="IPR020846">
    <property type="entry name" value="MFS_dom"/>
</dbReference>
<organism evidence="10 11">
    <name type="scientific">Dehalogenimonas formicexedens</name>
    <dbReference type="NCBI Taxonomy" id="1839801"/>
    <lineage>
        <taxon>Bacteria</taxon>
        <taxon>Bacillati</taxon>
        <taxon>Chloroflexota</taxon>
        <taxon>Dehalococcoidia</taxon>
        <taxon>Dehalococcoidales</taxon>
        <taxon>Dehalococcoidaceae</taxon>
        <taxon>Dehalogenimonas</taxon>
    </lineage>
</organism>
<keyword evidence="11" id="KW-1185">Reference proteome</keyword>
<feature type="transmembrane region" description="Helical" evidence="8">
    <location>
        <begin position="413"/>
        <end position="431"/>
    </location>
</feature>
<dbReference type="Proteomes" id="UP000185934">
    <property type="component" value="Chromosome"/>
</dbReference>
<evidence type="ECO:0000313" key="11">
    <source>
        <dbReference type="Proteomes" id="UP000185934"/>
    </source>
</evidence>
<dbReference type="CDD" id="cd17329">
    <property type="entry name" value="MFS_MdtH_MDR_like"/>
    <property type="match status" value="1"/>
</dbReference>
<evidence type="ECO:0000256" key="4">
    <source>
        <dbReference type="ARBA" id="ARBA00022475"/>
    </source>
</evidence>
<dbReference type="PRINTS" id="PR01035">
    <property type="entry name" value="TCRTETA"/>
</dbReference>
<evidence type="ECO:0000259" key="9">
    <source>
        <dbReference type="PROSITE" id="PS50850"/>
    </source>
</evidence>
<feature type="transmembrane region" description="Helical" evidence="8">
    <location>
        <begin position="255"/>
        <end position="279"/>
    </location>
</feature>
<protein>
    <submittedName>
        <fullName evidence="10">Putative arabinose efflux permease, MFS family</fullName>
    </submittedName>
</protein>
<feature type="transmembrane region" description="Helical" evidence="8">
    <location>
        <begin position="142"/>
        <end position="159"/>
    </location>
</feature>
<evidence type="ECO:0000256" key="5">
    <source>
        <dbReference type="ARBA" id="ARBA00022692"/>
    </source>
</evidence>
<dbReference type="PROSITE" id="PS00216">
    <property type="entry name" value="SUGAR_TRANSPORT_1"/>
    <property type="match status" value="1"/>
</dbReference>
<dbReference type="InterPro" id="IPR001958">
    <property type="entry name" value="Tet-R_TetA/multi-R_MdtG-like"/>
</dbReference>
<dbReference type="Gene3D" id="1.20.1250.20">
    <property type="entry name" value="MFS general substrate transporter like domains"/>
    <property type="match status" value="2"/>
</dbReference>
<evidence type="ECO:0000313" key="10">
    <source>
        <dbReference type="EMBL" id="APV43968.1"/>
    </source>
</evidence>
<dbReference type="InterPro" id="IPR036259">
    <property type="entry name" value="MFS_trans_sf"/>
</dbReference>
<evidence type="ECO:0000256" key="2">
    <source>
        <dbReference type="ARBA" id="ARBA00007520"/>
    </source>
</evidence>
<comment type="subcellular location">
    <subcellularLocation>
        <location evidence="1">Cell membrane</location>
        <topology evidence="1">Multi-pass membrane protein</topology>
    </subcellularLocation>
</comment>
<dbReference type="GO" id="GO:0022857">
    <property type="term" value="F:transmembrane transporter activity"/>
    <property type="evidence" value="ECO:0007669"/>
    <property type="project" value="InterPro"/>
</dbReference>
<dbReference type="EMBL" id="CP018258">
    <property type="protein sequence ID" value="APV43968.1"/>
    <property type="molecule type" value="Genomic_DNA"/>
</dbReference>
<dbReference type="STRING" id="1839801.Dform_00613"/>
<dbReference type="SUPFAM" id="SSF103473">
    <property type="entry name" value="MFS general substrate transporter"/>
    <property type="match status" value="1"/>
</dbReference>
<accession>A0A1P8F699</accession>
<dbReference type="InterPro" id="IPR050171">
    <property type="entry name" value="MFS_Transporters"/>
</dbReference>
<gene>
    <name evidence="10" type="ORF">Dform_00613</name>
</gene>
<evidence type="ECO:0000256" key="6">
    <source>
        <dbReference type="ARBA" id="ARBA00022989"/>
    </source>
</evidence>
<feature type="domain" description="Major facilitator superfamily (MFS) profile" evidence="9">
    <location>
        <begin position="47"/>
        <end position="436"/>
    </location>
</feature>
<dbReference type="PROSITE" id="PS50850">
    <property type="entry name" value="MFS"/>
    <property type="match status" value="1"/>
</dbReference>
<sequence length="447" mass="47816">MRLLGVHWVAFFDTKEILGTNQLTDSPYPQYKLPQKGLFSNPIFRRFPPGVWMVTIIGVLNSASFSLSLPFLSLYLNTQRGVSMVMVGLIILGSGLIASAAQMAAGMMSDRIGRRPIILVSMALAGSLFVVMAILINAVAPVWAIVAVYFLVRCGLMAARPATQALIVDLMPKARLAEGYGILRMGQNLGFGFGPAIGGYFWAITSYAWLFVGAAVISGICLFVTVTHLKESHVGGGTEQVSFAAALSTAKDRTFLVFTIISVIAFMGLGQFISTMSVYTVERVGFSTVQYGSLLTLNAIMVVLLQYPATRWIGKLDKATALLLGMSVYTLGYLSMGFVGPYGMALGAMAIITVGEVLFSPMSMAVVGELSPKSWRGRYQGFYGLSETLGVSLGPTLGGFLLDSTAPDGRLSVWLPIASVIMFAGLAFYAWGKKLRPSAAGAMATQD</sequence>
<dbReference type="GO" id="GO:0005886">
    <property type="term" value="C:plasma membrane"/>
    <property type="evidence" value="ECO:0007669"/>
    <property type="project" value="UniProtKB-SubCell"/>
</dbReference>
<feature type="transmembrane region" description="Helical" evidence="8">
    <location>
        <begin position="291"/>
        <end position="309"/>
    </location>
</feature>
<feature type="transmembrane region" description="Helical" evidence="8">
    <location>
        <begin position="382"/>
        <end position="401"/>
    </location>
</feature>
<evidence type="ECO:0000256" key="8">
    <source>
        <dbReference type="SAM" id="Phobius"/>
    </source>
</evidence>
<proteinExistence type="inferred from homology"/>
<evidence type="ECO:0000256" key="3">
    <source>
        <dbReference type="ARBA" id="ARBA00022448"/>
    </source>
</evidence>
<feature type="transmembrane region" description="Helical" evidence="8">
    <location>
        <begin position="51"/>
        <end position="76"/>
    </location>
</feature>
<feature type="transmembrane region" description="Helical" evidence="8">
    <location>
        <begin position="321"/>
        <end position="339"/>
    </location>
</feature>
<feature type="transmembrane region" description="Helical" evidence="8">
    <location>
        <begin position="180"/>
        <end position="201"/>
    </location>
</feature>
<dbReference type="InterPro" id="IPR005829">
    <property type="entry name" value="Sugar_transporter_CS"/>
</dbReference>
<keyword evidence="4" id="KW-1003">Cell membrane</keyword>
<dbReference type="Pfam" id="PF07690">
    <property type="entry name" value="MFS_1"/>
    <property type="match status" value="1"/>
</dbReference>
<feature type="transmembrane region" description="Helical" evidence="8">
    <location>
        <begin position="345"/>
        <end position="370"/>
    </location>
</feature>
<feature type="transmembrane region" description="Helical" evidence="8">
    <location>
        <begin position="82"/>
        <end position="105"/>
    </location>
</feature>
<keyword evidence="6 8" id="KW-1133">Transmembrane helix</keyword>
<feature type="transmembrane region" description="Helical" evidence="8">
    <location>
        <begin position="117"/>
        <end position="136"/>
    </location>
</feature>
<name>A0A1P8F699_9CHLR</name>
<feature type="transmembrane region" description="Helical" evidence="8">
    <location>
        <begin position="207"/>
        <end position="226"/>
    </location>
</feature>
<keyword evidence="7 8" id="KW-0472">Membrane</keyword>
<evidence type="ECO:0000256" key="7">
    <source>
        <dbReference type="ARBA" id="ARBA00023136"/>
    </source>
</evidence>
<keyword evidence="5 8" id="KW-0812">Transmembrane</keyword>
<dbReference type="PANTHER" id="PTHR23517">
    <property type="entry name" value="RESISTANCE PROTEIN MDTM, PUTATIVE-RELATED-RELATED"/>
    <property type="match status" value="1"/>
</dbReference>